<dbReference type="Pfam" id="PF05694">
    <property type="entry name" value="SBP56"/>
    <property type="match status" value="1"/>
</dbReference>
<comment type="similarity">
    <text evidence="1">Belongs to the selenium-binding protein family.</text>
</comment>
<evidence type="ECO:0000313" key="3">
    <source>
        <dbReference type="EMBL" id="KOC68771.1"/>
    </source>
</evidence>
<accession>A0A0L7RDD6</accession>
<evidence type="ECO:0000256" key="1">
    <source>
        <dbReference type="ARBA" id="ARBA00005606"/>
    </source>
</evidence>
<dbReference type="PANTHER" id="PTHR23300">
    <property type="entry name" value="METHANETHIOL OXIDASE"/>
    <property type="match status" value="1"/>
</dbReference>
<keyword evidence="4" id="KW-1185">Reference proteome</keyword>
<sequence>CTGPGYRSPKVAMHEGPREKLMYVTCIHTDPDKSDVLCTVNVDPSSVDYCKVGVANHTHG</sequence>
<name>A0A0L7RDD6_9HYME</name>
<dbReference type="Proteomes" id="UP000053825">
    <property type="component" value="Unassembled WGS sequence"/>
</dbReference>
<dbReference type="GO" id="GO:0008430">
    <property type="term" value="F:selenium binding"/>
    <property type="evidence" value="ECO:0007669"/>
    <property type="project" value="InterPro"/>
</dbReference>
<protein>
    <submittedName>
        <fullName evidence="3">Selenium-binding protein 2</fullName>
    </submittedName>
</protein>
<dbReference type="EMBL" id="KQ414615">
    <property type="protein sequence ID" value="KOC68771.1"/>
    <property type="molecule type" value="Genomic_DNA"/>
</dbReference>
<dbReference type="InterPro" id="IPR008826">
    <property type="entry name" value="Se-bd"/>
</dbReference>
<organism evidence="3 4">
    <name type="scientific">Habropoda laboriosa</name>
    <dbReference type="NCBI Taxonomy" id="597456"/>
    <lineage>
        <taxon>Eukaryota</taxon>
        <taxon>Metazoa</taxon>
        <taxon>Ecdysozoa</taxon>
        <taxon>Arthropoda</taxon>
        <taxon>Hexapoda</taxon>
        <taxon>Insecta</taxon>
        <taxon>Pterygota</taxon>
        <taxon>Neoptera</taxon>
        <taxon>Endopterygota</taxon>
        <taxon>Hymenoptera</taxon>
        <taxon>Apocrita</taxon>
        <taxon>Aculeata</taxon>
        <taxon>Apoidea</taxon>
        <taxon>Anthophila</taxon>
        <taxon>Apidae</taxon>
        <taxon>Habropoda</taxon>
    </lineage>
</organism>
<dbReference type="PANTHER" id="PTHR23300:SF0">
    <property type="entry name" value="METHANETHIOL OXIDASE"/>
    <property type="match status" value="1"/>
</dbReference>
<gene>
    <name evidence="3" type="ORF">WH47_06563</name>
</gene>
<dbReference type="AlphaFoldDB" id="A0A0L7RDD6"/>
<proteinExistence type="inferred from homology"/>
<dbReference type="STRING" id="597456.A0A0L7RDD6"/>
<evidence type="ECO:0000313" key="4">
    <source>
        <dbReference type="Proteomes" id="UP000053825"/>
    </source>
</evidence>
<dbReference type="OrthoDB" id="10252446at2759"/>
<feature type="non-terminal residue" evidence="3">
    <location>
        <position position="1"/>
    </location>
</feature>
<evidence type="ECO:0000256" key="2">
    <source>
        <dbReference type="ARBA" id="ARBA00023266"/>
    </source>
</evidence>
<keyword evidence="2" id="KW-0711">Selenium</keyword>
<reference evidence="3 4" key="1">
    <citation type="submission" date="2015-07" db="EMBL/GenBank/DDBJ databases">
        <title>The genome of Habropoda laboriosa.</title>
        <authorList>
            <person name="Pan H."/>
            <person name="Kapheim K."/>
        </authorList>
    </citation>
    <scope>NUCLEOTIDE SEQUENCE [LARGE SCALE GENOMIC DNA]</scope>
    <source>
        <strain evidence="3">0110345459</strain>
    </source>
</reference>